<keyword evidence="2" id="KW-1185">Reference proteome</keyword>
<organism evidence="1 2">
    <name type="scientific">Sphingomonas pokkalii</name>
    <dbReference type="NCBI Taxonomy" id="2175090"/>
    <lineage>
        <taxon>Bacteria</taxon>
        <taxon>Pseudomonadati</taxon>
        <taxon>Pseudomonadota</taxon>
        <taxon>Alphaproteobacteria</taxon>
        <taxon>Sphingomonadales</taxon>
        <taxon>Sphingomonadaceae</taxon>
        <taxon>Sphingomonas</taxon>
    </lineage>
</organism>
<comment type="caution">
    <text evidence="1">The sequence shown here is derived from an EMBL/GenBank/DDBJ whole genome shotgun (WGS) entry which is preliminary data.</text>
</comment>
<protein>
    <submittedName>
        <fullName evidence="1">Uncharacterized protein</fullName>
    </submittedName>
</protein>
<dbReference type="AlphaFoldDB" id="A0A2U0S9E1"/>
<proteinExistence type="predicted"/>
<evidence type="ECO:0000313" key="2">
    <source>
        <dbReference type="Proteomes" id="UP000245890"/>
    </source>
</evidence>
<name>A0A2U0S9E1_9SPHN</name>
<gene>
    <name evidence="1" type="ORF">DD559_00370</name>
</gene>
<evidence type="ECO:0000313" key="1">
    <source>
        <dbReference type="EMBL" id="PVX27993.1"/>
    </source>
</evidence>
<dbReference type="Proteomes" id="UP000245890">
    <property type="component" value="Unassembled WGS sequence"/>
</dbReference>
<accession>A0A2U0S9E1</accession>
<sequence length="164" mass="17350">MGTGLLFSVGRDIRVALALALLLGAAWAIRDWPHLAALRLPDDGVRLQQIRDWLAGQRFADLARHRLRPPSGMEMHGTGVADLLPVGMILPFGPPIGAEATTIAAATSLCTGPAATARVTSLPPGMIAAPIDLGANLLPSSRHRLLAGPYRRTAKEIVPWSICS</sequence>
<dbReference type="OrthoDB" id="1082056at2"/>
<reference evidence="1 2" key="1">
    <citation type="submission" date="2018-05" db="EMBL/GenBank/DDBJ databases">
        <title>Description of Sphingomonas pokkalii sp nov, isolated from the rhizosphere of saline tolerant pokkali rice and its draft genome analysis.</title>
        <authorList>
            <person name="Menon R."/>
            <person name="Kumari S."/>
            <person name="Rameshkumar N."/>
        </authorList>
    </citation>
    <scope>NUCLEOTIDE SEQUENCE [LARGE SCALE GENOMIC DNA]</scope>
    <source>
        <strain evidence="1 2">L3B27</strain>
    </source>
</reference>
<dbReference type="RefSeq" id="WP_116467449.1">
    <property type="nucleotide sequence ID" value="NZ_QENQ01000001.1"/>
</dbReference>
<dbReference type="EMBL" id="QENQ01000001">
    <property type="protein sequence ID" value="PVX27993.1"/>
    <property type="molecule type" value="Genomic_DNA"/>
</dbReference>